<evidence type="ECO:0000256" key="8">
    <source>
        <dbReference type="ARBA" id="ARBA00023136"/>
    </source>
</evidence>
<proteinExistence type="inferred from homology"/>
<keyword evidence="6 11" id="KW-1133">Transmembrane helix</keyword>
<protein>
    <submittedName>
        <fullName evidence="13">Protein transport protein Sec20p</fullName>
    </submittedName>
</protein>
<dbReference type="EMBL" id="OZ004256">
    <property type="protein sequence ID" value="CAK7902861.1"/>
    <property type="molecule type" value="Genomic_DNA"/>
</dbReference>
<dbReference type="InterPro" id="IPR056173">
    <property type="entry name" value="Sec20_C"/>
</dbReference>
<evidence type="ECO:0000256" key="6">
    <source>
        <dbReference type="ARBA" id="ARBA00022989"/>
    </source>
</evidence>
<feature type="compositionally biased region" description="Basic and acidic residues" evidence="10">
    <location>
        <begin position="362"/>
        <end position="379"/>
    </location>
</feature>
<evidence type="ECO:0000256" key="5">
    <source>
        <dbReference type="ARBA" id="ARBA00022892"/>
    </source>
</evidence>
<keyword evidence="14" id="KW-1185">Reference proteome</keyword>
<keyword evidence="7" id="KW-0175">Coiled coil</keyword>
<evidence type="ECO:0000256" key="2">
    <source>
        <dbReference type="ARBA" id="ARBA00022448"/>
    </source>
</evidence>
<gene>
    <name evidence="13" type="primary">SEC20</name>
    <name evidence="13" type="ORF">CAAN4_D01904</name>
</gene>
<evidence type="ECO:0000256" key="4">
    <source>
        <dbReference type="ARBA" id="ARBA00022824"/>
    </source>
</evidence>
<evidence type="ECO:0000256" key="3">
    <source>
        <dbReference type="ARBA" id="ARBA00022692"/>
    </source>
</evidence>
<dbReference type="Proteomes" id="UP001497600">
    <property type="component" value="Chromosome D"/>
</dbReference>
<dbReference type="PANTHER" id="PTHR12825">
    <property type="entry name" value="BNIP1-RELATED"/>
    <property type="match status" value="1"/>
</dbReference>
<evidence type="ECO:0000313" key="13">
    <source>
        <dbReference type="EMBL" id="CAK7902861.1"/>
    </source>
</evidence>
<dbReference type="Pfam" id="PF03908">
    <property type="entry name" value="Sec20"/>
    <property type="match status" value="1"/>
</dbReference>
<evidence type="ECO:0000313" key="14">
    <source>
        <dbReference type="Proteomes" id="UP001497600"/>
    </source>
</evidence>
<evidence type="ECO:0000256" key="10">
    <source>
        <dbReference type="SAM" id="MobiDB-lite"/>
    </source>
</evidence>
<keyword evidence="8 11" id="KW-0472">Membrane</keyword>
<keyword evidence="3 11" id="KW-0812">Transmembrane</keyword>
<evidence type="ECO:0000256" key="11">
    <source>
        <dbReference type="SAM" id="Phobius"/>
    </source>
</evidence>
<keyword evidence="2" id="KW-0813">Transport</keyword>
<feature type="transmembrane region" description="Helical" evidence="11">
    <location>
        <begin position="226"/>
        <end position="242"/>
    </location>
</feature>
<dbReference type="PANTHER" id="PTHR12825:SF0">
    <property type="entry name" value="VESICLE TRANSPORT PROTEIN SEC20"/>
    <property type="match status" value="1"/>
</dbReference>
<evidence type="ECO:0000259" key="12">
    <source>
        <dbReference type="Pfam" id="PF03908"/>
    </source>
</evidence>
<keyword evidence="5" id="KW-0931">ER-Golgi transport</keyword>
<accession>A0ABP0EA68</accession>
<keyword evidence="4" id="KW-0256">Endoplasmic reticulum</keyword>
<feature type="domain" description="Sec20 C-terminal" evidence="12">
    <location>
        <begin position="155"/>
        <end position="245"/>
    </location>
</feature>
<comment type="subcellular location">
    <subcellularLocation>
        <location evidence="1">Endoplasmic reticulum membrane</location>
        <topology evidence="1">Single-pass type IV membrane protein</topology>
    </subcellularLocation>
</comment>
<name>A0ABP0EA68_9ASCO</name>
<dbReference type="InterPro" id="IPR005606">
    <property type="entry name" value="Sec20"/>
</dbReference>
<evidence type="ECO:0000256" key="7">
    <source>
        <dbReference type="ARBA" id="ARBA00023054"/>
    </source>
</evidence>
<evidence type="ECO:0000256" key="1">
    <source>
        <dbReference type="ARBA" id="ARBA00004163"/>
    </source>
</evidence>
<evidence type="ECO:0000256" key="9">
    <source>
        <dbReference type="ARBA" id="ARBA00037934"/>
    </source>
</evidence>
<feature type="region of interest" description="Disordered" evidence="10">
    <location>
        <begin position="357"/>
        <end position="379"/>
    </location>
</feature>
<organism evidence="13 14">
    <name type="scientific">[Candida] anglica</name>
    <dbReference type="NCBI Taxonomy" id="148631"/>
    <lineage>
        <taxon>Eukaryota</taxon>
        <taxon>Fungi</taxon>
        <taxon>Dikarya</taxon>
        <taxon>Ascomycota</taxon>
        <taxon>Saccharomycotina</taxon>
        <taxon>Pichiomycetes</taxon>
        <taxon>Debaryomycetaceae</taxon>
        <taxon>Kurtzmaniella</taxon>
    </lineage>
</organism>
<comment type="similarity">
    <text evidence="9">Belongs to the SEC20 family.</text>
</comment>
<sequence length="379" mass="43178">MSSGIYKKLDSLQFEALSKIRKIVSALDISVIEEEYSFEVQRQNLAHEVFIAISEFKNLLETARVMEEEQDSPSVQYQVYCDKLLDLKLRLRQAQIQSTEAANEIIHRQRLAQFCADPITTNTKTEDEIRNELFGKRSATGVNSSLTAQNQLLNKNKSITASLQATRQMMSTSIMHTELNIDTIDQQSKDLSQLNDKFTDFNEVLNKSRAIVKFIQKQDRSDKNRIYMSLGFLALVSFWVVWRRILKVPVYFMLWSFFKIFRIFNWMVGSTATSNNMVDVSPIASVVVSATTTATSIASLAAASVSSVSTAMTSAPESDGIVMDKEYTMDIEVDQVHSTWEEIVSEEIKKIELVEPNSIENENEHEHNQEVDNRIVDEL</sequence>
<reference evidence="13 14" key="1">
    <citation type="submission" date="2024-01" db="EMBL/GenBank/DDBJ databases">
        <authorList>
            <consortium name="Genoscope - CEA"/>
            <person name="William W."/>
        </authorList>
    </citation>
    <scope>NUCLEOTIDE SEQUENCE [LARGE SCALE GENOMIC DNA]</scope>
    <source>
        <strain evidence="13 14">29B2s-10</strain>
    </source>
</reference>